<proteinExistence type="predicted"/>
<sequence>MFKRNWVISCALALIITGALGQSAYASTTGWEQSNGNWYYYENNLAKTGWTQDNSKWYYLSPSTGIMQTGWIQDNGNWYYLNSDGSMSHDVTIGGYYLGSNGAWVSTTSNTSSNSPKGKSASEIREILKRDYKFVDYNAGLLLSPYGEEYANTINGYLKYQIAISEIDDNAIKINILKTDSETTNDFKAILNMIFPDKTDEVYSIVQNFMSSGVQQNSYSFNGKTLSLYNGGNSQIYISIK</sequence>
<evidence type="ECO:0008006" key="6">
    <source>
        <dbReference type="Google" id="ProtNLM"/>
    </source>
</evidence>
<dbReference type="SUPFAM" id="SSF69360">
    <property type="entry name" value="Cell wall binding repeat"/>
    <property type="match status" value="1"/>
</dbReference>
<dbReference type="EMBL" id="JABAGV010000015">
    <property type="protein sequence ID" value="MBC2474646.1"/>
    <property type="molecule type" value="Genomic_DNA"/>
</dbReference>
<keyword evidence="3" id="KW-0732">Signal</keyword>
<dbReference type="Gene3D" id="2.10.270.10">
    <property type="entry name" value="Cholin Binding"/>
    <property type="match status" value="1"/>
</dbReference>
<dbReference type="AlphaFoldDB" id="A0AAW3W7F2"/>
<evidence type="ECO:0000313" key="5">
    <source>
        <dbReference type="Proteomes" id="UP001194098"/>
    </source>
</evidence>
<comment type="caution">
    <text evidence="4">The sequence shown here is derived from an EMBL/GenBank/DDBJ whole genome shotgun (WGS) entry which is preliminary data.</text>
</comment>
<dbReference type="PROSITE" id="PS51170">
    <property type="entry name" value="CW"/>
    <property type="match status" value="2"/>
</dbReference>
<dbReference type="Proteomes" id="UP001194098">
    <property type="component" value="Unassembled WGS sequence"/>
</dbReference>
<evidence type="ECO:0000256" key="2">
    <source>
        <dbReference type="PROSITE-ProRule" id="PRU00591"/>
    </source>
</evidence>
<evidence type="ECO:0000313" key="4">
    <source>
        <dbReference type="EMBL" id="MBC2474646.1"/>
    </source>
</evidence>
<feature type="repeat" description="Cell wall-binding" evidence="2">
    <location>
        <begin position="68"/>
        <end position="87"/>
    </location>
</feature>
<keyword evidence="1" id="KW-0677">Repeat</keyword>
<evidence type="ECO:0000256" key="3">
    <source>
        <dbReference type="SAM" id="SignalP"/>
    </source>
</evidence>
<dbReference type="RefSeq" id="WP_171779643.1">
    <property type="nucleotide sequence ID" value="NZ_JABAGV010000015.1"/>
</dbReference>
<evidence type="ECO:0000256" key="1">
    <source>
        <dbReference type="ARBA" id="ARBA00022737"/>
    </source>
</evidence>
<dbReference type="InterPro" id="IPR018337">
    <property type="entry name" value="Cell_wall/Cho-bd_repeat"/>
</dbReference>
<gene>
    <name evidence="4" type="ORF">HGI39_08020</name>
</gene>
<accession>A0AAW3W7F2</accession>
<feature type="chain" id="PRO_5043744572" description="Cell wall-binding protein" evidence="3">
    <location>
        <begin position="27"/>
        <end position="241"/>
    </location>
</feature>
<reference evidence="4" key="2">
    <citation type="journal article" date="2022" name="Nat. Biotechnol.">
        <title>Carbon-negative production of acetone and isopropanol by gas fermentation at industrial pilot scale.</title>
        <authorList>
            <person name="Liew F.E."/>
            <person name="Nogle R."/>
            <person name="Abdalla T."/>
            <person name="Rasor B.J."/>
            <person name="Canter C."/>
            <person name="Jensen R.O."/>
            <person name="Wang L."/>
            <person name="Strutz J."/>
            <person name="Chirania P."/>
            <person name="De Tissera S."/>
            <person name="Mueller A.P."/>
            <person name="Ruan Z."/>
            <person name="Gao A."/>
            <person name="Tran L."/>
            <person name="Engle N.L."/>
            <person name="Bromley J.C."/>
            <person name="Daniell J."/>
            <person name="Conrado R."/>
            <person name="Tschaplinski T.J."/>
            <person name="Giannone R.J."/>
            <person name="Hettich R.L."/>
            <person name="Karim A.S."/>
            <person name="Simpson S.D."/>
            <person name="Brown S.D."/>
            <person name="Leang C."/>
            <person name="Jewett M.C."/>
            <person name="Kopke M."/>
        </authorList>
    </citation>
    <scope>NUCLEOTIDE SEQUENCE</scope>
    <source>
        <strain evidence="4">DJ015</strain>
    </source>
</reference>
<feature type="repeat" description="Cell wall-binding" evidence="2">
    <location>
        <begin position="47"/>
        <end position="66"/>
    </location>
</feature>
<dbReference type="Pfam" id="PF01473">
    <property type="entry name" value="Choline_bind_1"/>
    <property type="match status" value="3"/>
</dbReference>
<feature type="signal peptide" evidence="3">
    <location>
        <begin position="1"/>
        <end position="26"/>
    </location>
</feature>
<protein>
    <recommendedName>
        <fullName evidence="6">Cell wall-binding protein</fullName>
    </recommendedName>
</protein>
<name>A0AAW3W7F2_CLOBE</name>
<organism evidence="4 5">
    <name type="scientific">Clostridium beijerinckii</name>
    <name type="common">Clostridium MP</name>
    <dbReference type="NCBI Taxonomy" id="1520"/>
    <lineage>
        <taxon>Bacteria</taxon>
        <taxon>Bacillati</taxon>
        <taxon>Bacillota</taxon>
        <taxon>Clostridia</taxon>
        <taxon>Eubacteriales</taxon>
        <taxon>Clostridiaceae</taxon>
        <taxon>Clostridium</taxon>
    </lineage>
</organism>
<reference evidence="4" key="1">
    <citation type="submission" date="2020-04" db="EMBL/GenBank/DDBJ databases">
        <authorList>
            <person name="Brown S."/>
        </authorList>
    </citation>
    <scope>NUCLEOTIDE SEQUENCE</scope>
    <source>
        <strain evidence="4">DJ015</strain>
    </source>
</reference>